<dbReference type="HOGENOM" id="CLU_534978_0_0_11"/>
<dbReference type="Pfam" id="PF00196">
    <property type="entry name" value="GerE"/>
    <property type="match status" value="1"/>
</dbReference>
<gene>
    <name evidence="6" type="ordered locus">Ccur_13440</name>
</gene>
<evidence type="ECO:0000256" key="2">
    <source>
        <dbReference type="ARBA" id="ARBA00023125"/>
    </source>
</evidence>
<feature type="transmembrane region" description="Helical" evidence="4">
    <location>
        <begin position="347"/>
        <end position="368"/>
    </location>
</feature>
<dbReference type="GO" id="GO:0006355">
    <property type="term" value="P:regulation of DNA-templated transcription"/>
    <property type="evidence" value="ECO:0007669"/>
    <property type="project" value="InterPro"/>
</dbReference>
<dbReference type="STRING" id="469378.Ccur_13440"/>
<keyword evidence="7" id="KW-1185">Reference proteome</keyword>
<protein>
    <submittedName>
        <fullName evidence="6">Response regulator containing a CheY-like receiver domain protein and an HTH DNA-binding domain protein</fullName>
    </submittedName>
</protein>
<feature type="transmembrane region" description="Helical" evidence="4">
    <location>
        <begin position="380"/>
        <end position="402"/>
    </location>
</feature>
<dbReference type="KEGG" id="ccu:Ccur_13440"/>
<dbReference type="Gene3D" id="1.10.10.10">
    <property type="entry name" value="Winged helix-like DNA-binding domain superfamily/Winged helix DNA-binding domain"/>
    <property type="match status" value="1"/>
</dbReference>
<keyword evidence="2 6" id="KW-0238">DNA-binding</keyword>
<evidence type="ECO:0000313" key="7">
    <source>
        <dbReference type="Proteomes" id="UP000000954"/>
    </source>
</evidence>
<dbReference type="InterPro" id="IPR000792">
    <property type="entry name" value="Tscrpt_reg_LuxR_C"/>
</dbReference>
<keyword evidence="1" id="KW-0805">Transcription regulation</keyword>
<feature type="transmembrane region" description="Helical" evidence="4">
    <location>
        <begin position="166"/>
        <end position="184"/>
    </location>
</feature>
<evidence type="ECO:0000256" key="3">
    <source>
        <dbReference type="ARBA" id="ARBA00023163"/>
    </source>
</evidence>
<feature type="transmembrane region" description="Helical" evidence="4">
    <location>
        <begin position="12"/>
        <end position="33"/>
    </location>
</feature>
<dbReference type="GO" id="GO:0003677">
    <property type="term" value="F:DNA binding"/>
    <property type="evidence" value="ECO:0007669"/>
    <property type="project" value="UniProtKB-KW"/>
</dbReference>
<dbReference type="eggNOG" id="COG2197">
    <property type="taxonomic scope" value="Bacteria"/>
</dbReference>
<accession>C7ML73</accession>
<keyword evidence="4" id="KW-0472">Membrane</keyword>
<feature type="domain" description="HTH luxR-type" evidence="5">
    <location>
        <begin position="448"/>
        <end position="509"/>
    </location>
</feature>
<evidence type="ECO:0000259" key="5">
    <source>
        <dbReference type="PROSITE" id="PS50043"/>
    </source>
</evidence>
<name>C7ML73_CRYCD</name>
<evidence type="ECO:0000313" key="6">
    <source>
        <dbReference type="EMBL" id="ACU95020.1"/>
    </source>
</evidence>
<evidence type="ECO:0000256" key="4">
    <source>
        <dbReference type="SAM" id="Phobius"/>
    </source>
</evidence>
<proteinExistence type="predicted"/>
<feature type="transmembrane region" description="Helical" evidence="4">
    <location>
        <begin position="84"/>
        <end position="107"/>
    </location>
</feature>
<feature type="transmembrane region" description="Helical" evidence="4">
    <location>
        <begin position="228"/>
        <end position="248"/>
    </location>
</feature>
<feature type="transmembrane region" description="Helical" evidence="4">
    <location>
        <begin position="141"/>
        <end position="160"/>
    </location>
</feature>
<feature type="transmembrane region" description="Helical" evidence="4">
    <location>
        <begin position="263"/>
        <end position="281"/>
    </location>
</feature>
<feature type="transmembrane region" description="Helical" evidence="4">
    <location>
        <begin position="113"/>
        <end position="134"/>
    </location>
</feature>
<dbReference type="InterPro" id="IPR016032">
    <property type="entry name" value="Sig_transdc_resp-reg_C-effctor"/>
</dbReference>
<dbReference type="EMBL" id="CP001682">
    <property type="protein sequence ID" value="ACU95020.1"/>
    <property type="molecule type" value="Genomic_DNA"/>
</dbReference>
<dbReference type="CDD" id="cd06170">
    <property type="entry name" value="LuxR_C_like"/>
    <property type="match status" value="1"/>
</dbReference>
<dbReference type="SUPFAM" id="SSF46894">
    <property type="entry name" value="C-terminal effector domain of the bipartite response regulators"/>
    <property type="match status" value="1"/>
</dbReference>
<keyword evidence="3" id="KW-0804">Transcription</keyword>
<feature type="transmembrane region" description="Helical" evidence="4">
    <location>
        <begin position="53"/>
        <end position="72"/>
    </location>
</feature>
<dbReference type="PANTHER" id="PTHR44688">
    <property type="entry name" value="DNA-BINDING TRANSCRIPTIONAL ACTIVATOR DEVR_DOSR"/>
    <property type="match status" value="1"/>
</dbReference>
<evidence type="ECO:0000256" key="1">
    <source>
        <dbReference type="ARBA" id="ARBA00023015"/>
    </source>
</evidence>
<dbReference type="AlphaFoldDB" id="C7ML73"/>
<sequence length="509" mass="57101">MRIDRYLHTGSLPAFKAAFLSYFALAFFGIGLYRLWYQFNFYNLHFSADVGLVTVGANIVRVAVIAILVFLMARTRFRHISRSVFVWSGFVLMSASSVLYLLEIFFGGIQFEMLRIIIGGVGLVGGEIIWIFFLERLRPGEVFFCLAGGLALSCALSLVMGYLDDVVAGMVNLFIPALSVFAYWQSMEEIDRRQSPSFLKSGSGLLFGAGVNETPDSLYERKPLRTGMIQAVVAFFLYAFLLGMGLGYPDGSLRELSQMMRSIHQVLVIGLIAVVVGFVLVRGRAFDFQRYWLFQNVFMMASICLLMSHLAGAEELSTFLLTTAVTCFYFPMIFFICMIARHTRLTAAGVYAVVYGGSLLCMSAGRLIVHAVGPFVGENLWLLIAMALILVVESTLVLRAYFMDGHPLGFELARLAISTPLTQQVQQADQQKQHVSQPETRMTDRLTVFSERYGLTEVEQAIVSLIAQGRSRRVIADELKYSPNTIRNYTRIVYRKVGVHTKQELLDRL</sequence>
<feature type="transmembrane region" description="Helical" evidence="4">
    <location>
        <begin position="293"/>
        <end position="313"/>
    </location>
</feature>
<dbReference type="InterPro" id="IPR036388">
    <property type="entry name" value="WH-like_DNA-bd_sf"/>
</dbReference>
<keyword evidence="4" id="KW-0812">Transmembrane</keyword>
<dbReference type="Proteomes" id="UP000000954">
    <property type="component" value="Chromosome"/>
</dbReference>
<organism evidence="6 7">
    <name type="scientific">Cryptobacterium curtum (strain ATCC 700683 / DSM 15641 / CCUG 43107 / 12-3)</name>
    <dbReference type="NCBI Taxonomy" id="469378"/>
    <lineage>
        <taxon>Bacteria</taxon>
        <taxon>Bacillati</taxon>
        <taxon>Actinomycetota</taxon>
        <taxon>Coriobacteriia</taxon>
        <taxon>Eggerthellales</taxon>
        <taxon>Eggerthellaceae</taxon>
        <taxon>Cryptobacterium</taxon>
    </lineage>
</organism>
<reference evidence="6 7" key="1">
    <citation type="journal article" date="2009" name="Stand. Genomic Sci.">
        <title>Complete genome sequence of Cryptobacterium curtum type strain (12-3).</title>
        <authorList>
            <person name="Mavrommatis K."/>
            <person name="Pukall R."/>
            <person name="Rohde C."/>
            <person name="Chen F."/>
            <person name="Sims D."/>
            <person name="Brettin T."/>
            <person name="Kuske C."/>
            <person name="Detter J.C."/>
            <person name="Han C."/>
            <person name="Lapidus A."/>
            <person name="Copeland A."/>
            <person name="Glavina Del Rio T."/>
            <person name="Nolan M."/>
            <person name="Lucas S."/>
            <person name="Tice H."/>
            <person name="Cheng J.F."/>
            <person name="Bruce D."/>
            <person name="Goodwin L."/>
            <person name="Pitluck S."/>
            <person name="Ovchinnikova G."/>
            <person name="Pati A."/>
            <person name="Ivanova N."/>
            <person name="Chen A."/>
            <person name="Palaniappan K."/>
            <person name="Chain P."/>
            <person name="D'haeseleer P."/>
            <person name="Goker M."/>
            <person name="Bristow J."/>
            <person name="Eisen J.A."/>
            <person name="Markowitz V."/>
            <person name="Hugenholtz P."/>
            <person name="Rohde M."/>
            <person name="Klenk H.P."/>
            <person name="Kyrpides N.C."/>
        </authorList>
    </citation>
    <scope>NUCLEOTIDE SEQUENCE [LARGE SCALE GENOMIC DNA]</scope>
    <source>
        <strain evidence="7">ATCC 700683 / DSM 15641 / 12-3</strain>
    </source>
</reference>
<dbReference type="PANTHER" id="PTHR44688:SF16">
    <property type="entry name" value="DNA-BINDING TRANSCRIPTIONAL ACTIVATOR DEVR_DOSR"/>
    <property type="match status" value="1"/>
</dbReference>
<dbReference type="PROSITE" id="PS50043">
    <property type="entry name" value="HTH_LUXR_2"/>
    <property type="match status" value="1"/>
</dbReference>
<dbReference type="SMART" id="SM00421">
    <property type="entry name" value="HTH_LUXR"/>
    <property type="match status" value="1"/>
</dbReference>
<dbReference type="RefSeq" id="WP_015778883.1">
    <property type="nucleotide sequence ID" value="NC_013170.1"/>
</dbReference>
<feature type="transmembrane region" description="Helical" evidence="4">
    <location>
        <begin position="319"/>
        <end position="340"/>
    </location>
</feature>
<dbReference type="PRINTS" id="PR00038">
    <property type="entry name" value="HTHLUXR"/>
</dbReference>
<keyword evidence="4" id="KW-1133">Transmembrane helix</keyword>